<reference evidence="3" key="1">
    <citation type="journal article" date="2018" name="Gigascience">
        <title>Genome assembly of the Pink Ipe (Handroanthus impetiginosus, Bignoniaceae), a highly valued, ecologically keystone Neotropical timber forest tree.</title>
        <authorList>
            <person name="Silva-Junior O.B."/>
            <person name="Grattapaglia D."/>
            <person name="Novaes E."/>
            <person name="Collevatti R.G."/>
        </authorList>
    </citation>
    <scope>NUCLEOTIDE SEQUENCE [LARGE SCALE GENOMIC DNA]</scope>
    <source>
        <strain evidence="3">cv. UFG-1</strain>
    </source>
</reference>
<keyword evidence="3" id="KW-1185">Reference proteome</keyword>
<sequence length="615" mass="69357">MSLGGDCGLDLVLGFDDSFHNVLTRTMLNQEEIFRNQVLELHRLYQIQKIQMKELDLKAKGQESPHSLVGPFADHLKYEYLPTQIKSSDVHMTCSSRSVKNHVVQEHRGTLKHQQIPLDLELPASHYANDRKDLLPESHCFIVPEVSTVIKHGLYDDKMSSIEELKLSLSTYECTWHEGSGKRNCNDEICSRSPQTISLQSSTYGGNLVKFGAKCDLEPSGSFRSRKNDALDCVPESHSIKHSGPNLLEGRHFDQVFDQCDEDLCSKDTSARRKLFSSHEDGLLDLNKAPNESSLSHNEAGGYGKGTFLTVLDWRRTKNSSSIEPSLDQEDITNSTLKTNSSCPPSDSKDPGSCAGNFIPKNTESDISLPHETGRKMSMPEMDDNNNKEELLEGTDSNKSPVSCKSSWNADDVSSNTKTGKCGLSNSDVPPIQQKVVQSLEMRHHSSDQKKQELAEVDIVVRKGAVSLMYFSLECSDRTQDYVPESRKRKRNNNVEREVPESSSESYESIVLRQAECSVDEYCVSSTPSEVSGFDEKDYGVKLRRGRRMKDFRKEILPGLASLSRQEICEDVRIMELAIRSKEYKKYKSKIASRSDCFSSVRSRRSRLSYVGRRY</sequence>
<protein>
    <submittedName>
        <fullName evidence="2">Uncharacterized protein</fullName>
    </submittedName>
</protein>
<dbReference type="InterPro" id="IPR008581">
    <property type="entry name" value="DUF863_pln"/>
</dbReference>
<dbReference type="PANTHER" id="PTHR33167:SF29">
    <property type="entry name" value="T28K15.14 PROTEIN"/>
    <property type="match status" value="1"/>
</dbReference>
<accession>A0A2G9I7M7</accession>
<feature type="region of interest" description="Disordered" evidence="1">
    <location>
        <begin position="319"/>
        <end position="429"/>
    </location>
</feature>
<evidence type="ECO:0000256" key="1">
    <source>
        <dbReference type="SAM" id="MobiDB-lite"/>
    </source>
</evidence>
<dbReference type="OrthoDB" id="786875at2759"/>
<name>A0A2G9I7M7_9LAMI</name>
<dbReference type="Pfam" id="PF05904">
    <property type="entry name" value="DUF863"/>
    <property type="match status" value="1"/>
</dbReference>
<dbReference type="AlphaFoldDB" id="A0A2G9I7M7"/>
<feature type="compositionally biased region" description="Polar residues" evidence="1">
    <location>
        <begin position="332"/>
        <end position="345"/>
    </location>
</feature>
<feature type="compositionally biased region" description="Polar residues" evidence="1">
    <location>
        <begin position="395"/>
        <end position="428"/>
    </location>
</feature>
<dbReference type="EMBL" id="NKXS01000199">
    <property type="protein sequence ID" value="PIN25650.1"/>
    <property type="molecule type" value="Genomic_DNA"/>
</dbReference>
<evidence type="ECO:0000313" key="2">
    <source>
        <dbReference type="EMBL" id="PIN25650.1"/>
    </source>
</evidence>
<comment type="caution">
    <text evidence="2">The sequence shown here is derived from an EMBL/GenBank/DDBJ whole genome shotgun (WGS) entry which is preliminary data.</text>
</comment>
<dbReference type="PANTHER" id="PTHR33167">
    <property type="entry name" value="TRANSCRIPTION FACTOR, PUTATIVE (DUF863)-RELATED"/>
    <property type="match status" value="1"/>
</dbReference>
<organism evidence="2 3">
    <name type="scientific">Handroanthus impetiginosus</name>
    <dbReference type="NCBI Taxonomy" id="429701"/>
    <lineage>
        <taxon>Eukaryota</taxon>
        <taxon>Viridiplantae</taxon>
        <taxon>Streptophyta</taxon>
        <taxon>Embryophyta</taxon>
        <taxon>Tracheophyta</taxon>
        <taxon>Spermatophyta</taxon>
        <taxon>Magnoliopsida</taxon>
        <taxon>eudicotyledons</taxon>
        <taxon>Gunneridae</taxon>
        <taxon>Pentapetalae</taxon>
        <taxon>asterids</taxon>
        <taxon>lamiids</taxon>
        <taxon>Lamiales</taxon>
        <taxon>Bignoniaceae</taxon>
        <taxon>Crescentiina</taxon>
        <taxon>Tabebuia alliance</taxon>
        <taxon>Handroanthus</taxon>
    </lineage>
</organism>
<dbReference type="Proteomes" id="UP000231279">
    <property type="component" value="Unassembled WGS sequence"/>
</dbReference>
<gene>
    <name evidence="2" type="ORF">CDL12_01604</name>
</gene>
<evidence type="ECO:0000313" key="3">
    <source>
        <dbReference type="Proteomes" id="UP000231279"/>
    </source>
</evidence>
<feature type="region of interest" description="Disordered" evidence="1">
    <location>
        <begin position="484"/>
        <end position="503"/>
    </location>
</feature>
<proteinExistence type="predicted"/>